<dbReference type="Proteomes" id="UP000242146">
    <property type="component" value="Unassembled WGS sequence"/>
</dbReference>
<proteinExistence type="predicted"/>
<evidence type="ECO:0000313" key="1">
    <source>
        <dbReference type="EMBL" id="ORX63214.1"/>
    </source>
</evidence>
<accession>A0A1X2GZW8</accession>
<reference evidence="1 2" key="1">
    <citation type="submission" date="2016-07" db="EMBL/GenBank/DDBJ databases">
        <title>Pervasive Adenine N6-methylation of Active Genes in Fungi.</title>
        <authorList>
            <consortium name="DOE Joint Genome Institute"/>
            <person name="Mondo S.J."/>
            <person name="Dannebaum R.O."/>
            <person name="Kuo R.C."/>
            <person name="Labutti K."/>
            <person name="Haridas S."/>
            <person name="Kuo A."/>
            <person name="Salamov A."/>
            <person name="Ahrendt S.R."/>
            <person name="Lipzen A."/>
            <person name="Sullivan W."/>
            <person name="Andreopoulos W.B."/>
            <person name="Clum A."/>
            <person name="Lindquist E."/>
            <person name="Daum C."/>
            <person name="Ramamoorthy G.K."/>
            <person name="Gryganskyi A."/>
            <person name="Culley D."/>
            <person name="Magnuson J.K."/>
            <person name="James T.Y."/>
            <person name="O'Malley M.A."/>
            <person name="Stajich J.E."/>
            <person name="Spatafora J.W."/>
            <person name="Visel A."/>
            <person name="Grigoriev I.V."/>
        </authorList>
    </citation>
    <scope>NUCLEOTIDE SEQUENCE [LARGE SCALE GENOMIC DNA]</scope>
    <source>
        <strain evidence="1 2">NRRL 3301</strain>
    </source>
</reference>
<evidence type="ECO:0000313" key="2">
    <source>
        <dbReference type="Proteomes" id="UP000242146"/>
    </source>
</evidence>
<dbReference type="OrthoDB" id="361362at2759"/>
<comment type="caution">
    <text evidence="1">The sequence shown here is derived from an EMBL/GenBank/DDBJ whole genome shotgun (WGS) entry which is preliminary data.</text>
</comment>
<gene>
    <name evidence="1" type="ORF">DM01DRAFT_1014373</name>
</gene>
<name>A0A1X2GZW8_9FUNG</name>
<dbReference type="EMBL" id="MCGT01000001">
    <property type="protein sequence ID" value="ORX63214.1"/>
    <property type="molecule type" value="Genomic_DNA"/>
</dbReference>
<dbReference type="AlphaFoldDB" id="A0A1X2GZW8"/>
<protein>
    <submittedName>
        <fullName evidence="1">Uncharacterized protein</fullName>
    </submittedName>
</protein>
<organism evidence="1 2">
    <name type="scientific">Hesseltinella vesiculosa</name>
    <dbReference type="NCBI Taxonomy" id="101127"/>
    <lineage>
        <taxon>Eukaryota</taxon>
        <taxon>Fungi</taxon>
        <taxon>Fungi incertae sedis</taxon>
        <taxon>Mucoromycota</taxon>
        <taxon>Mucoromycotina</taxon>
        <taxon>Mucoromycetes</taxon>
        <taxon>Mucorales</taxon>
        <taxon>Cunninghamellaceae</taxon>
        <taxon>Hesseltinella</taxon>
    </lineage>
</organism>
<dbReference type="STRING" id="101127.A0A1X2GZW8"/>
<keyword evidence="2" id="KW-1185">Reference proteome</keyword>
<sequence>MGTRMIPFFFAVTKKGELFGPFISLPADLQKRALEFMFYTNSGTDKGKEAIARCKAHESVSQEVKQWV</sequence>